<feature type="domain" description="Asl1-like glycosyl hydrolase catalytic" evidence="2">
    <location>
        <begin position="9"/>
        <end position="101"/>
    </location>
</feature>
<sequence length="273" mass="30775">MFVRDIINANQSDSLISWQYNWGDLPPAYLATSNIKYIPMQWGSVGIDNFAEDVKMQGADTILAFNEPDYVNEANMDPVGAAHLWIQYIEPLKSLGIRLGLSELHHDFLPLHWYGTGVEGFYGYIWDVHNNFPRYPIWITEYGDTSTNDTEVLNFLNQTVTYLDTLDWIERYAWFGYFRPRPDAHYNLLREDGGLNALGELYIGAKTVHTQNVTEPPSTLRTVNGADNPTQAPASTWAPYPSSSHTLGGWKLQLTTAAMTLLSCCLGVLSVTL</sequence>
<evidence type="ECO:0000313" key="4">
    <source>
        <dbReference type="Proteomes" id="UP001148786"/>
    </source>
</evidence>
<feature type="domain" description="Asl1-like glycosyl hydrolase catalytic" evidence="2">
    <location>
        <begin position="106"/>
        <end position="202"/>
    </location>
</feature>
<evidence type="ECO:0000259" key="2">
    <source>
        <dbReference type="Pfam" id="PF11790"/>
    </source>
</evidence>
<gene>
    <name evidence="3" type="ORF">NLJ89_g1236</name>
</gene>
<dbReference type="InterPro" id="IPR017853">
    <property type="entry name" value="GH"/>
</dbReference>
<evidence type="ECO:0000256" key="1">
    <source>
        <dbReference type="SAM" id="MobiDB-lite"/>
    </source>
</evidence>
<name>A0A9W8N0G3_9AGAR</name>
<reference evidence="3" key="1">
    <citation type="submission" date="2022-07" db="EMBL/GenBank/DDBJ databases">
        <title>Genome Sequence of Agrocybe chaxingu.</title>
        <authorList>
            <person name="Buettner E."/>
        </authorList>
    </citation>
    <scope>NUCLEOTIDE SEQUENCE</scope>
    <source>
        <strain evidence="3">MP-N11</strain>
    </source>
</reference>
<dbReference type="Proteomes" id="UP001148786">
    <property type="component" value="Unassembled WGS sequence"/>
</dbReference>
<dbReference type="InterPro" id="IPR053183">
    <property type="entry name" value="ASL1"/>
</dbReference>
<proteinExistence type="predicted"/>
<dbReference type="AlphaFoldDB" id="A0A9W8N0G3"/>
<dbReference type="Pfam" id="PF11790">
    <property type="entry name" value="Glyco_hydro_cc"/>
    <property type="match status" value="2"/>
</dbReference>
<evidence type="ECO:0000313" key="3">
    <source>
        <dbReference type="EMBL" id="KAJ3516261.1"/>
    </source>
</evidence>
<dbReference type="InterPro" id="IPR024655">
    <property type="entry name" value="Asl1_glyco_hydro_catalytic"/>
</dbReference>
<dbReference type="SUPFAM" id="SSF51445">
    <property type="entry name" value="(Trans)glycosidases"/>
    <property type="match status" value="1"/>
</dbReference>
<feature type="compositionally biased region" description="Polar residues" evidence="1">
    <location>
        <begin position="214"/>
        <end position="234"/>
    </location>
</feature>
<dbReference type="PANTHER" id="PTHR34154:SF3">
    <property type="entry name" value="ALKALI-SENSITIVE LINKAGE PROTEIN 1"/>
    <property type="match status" value="1"/>
</dbReference>
<feature type="region of interest" description="Disordered" evidence="1">
    <location>
        <begin position="214"/>
        <end position="240"/>
    </location>
</feature>
<comment type="caution">
    <text evidence="3">The sequence shown here is derived from an EMBL/GenBank/DDBJ whole genome shotgun (WGS) entry which is preliminary data.</text>
</comment>
<dbReference type="GO" id="GO:0009277">
    <property type="term" value="C:fungal-type cell wall"/>
    <property type="evidence" value="ECO:0007669"/>
    <property type="project" value="TreeGrafter"/>
</dbReference>
<dbReference type="PANTHER" id="PTHR34154">
    <property type="entry name" value="ALKALI-SENSITIVE LINKAGE PROTEIN 1"/>
    <property type="match status" value="1"/>
</dbReference>
<protein>
    <recommendedName>
        <fullName evidence="2">Asl1-like glycosyl hydrolase catalytic domain-containing protein</fullName>
    </recommendedName>
</protein>
<organism evidence="3 4">
    <name type="scientific">Agrocybe chaxingu</name>
    <dbReference type="NCBI Taxonomy" id="84603"/>
    <lineage>
        <taxon>Eukaryota</taxon>
        <taxon>Fungi</taxon>
        <taxon>Dikarya</taxon>
        <taxon>Basidiomycota</taxon>
        <taxon>Agaricomycotina</taxon>
        <taxon>Agaricomycetes</taxon>
        <taxon>Agaricomycetidae</taxon>
        <taxon>Agaricales</taxon>
        <taxon>Agaricineae</taxon>
        <taxon>Strophariaceae</taxon>
        <taxon>Agrocybe</taxon>
    </lineage>
</organism>
<keyword evidence="4" id="KW-1185">Reference proteome</keyword>
<dbReference type="OrthoDB" id="43654at2759"/>
<dbReference type="GO" id="GO:0071966">
    <property type="term" value="P:fungal-type cell wall polysaccharide metabolic process"/>
    <property type="evidence" value="ECO:0007669"/>
    <property type="project" value="TreeGrafter"/>
</dbReference>
<dbReference type="EMBL" id="JANKHO010000061">
    <property type="protein sequence ID" value="KAJ3516261.1"/>
    <property type="molecule type" value="Genomic_DNA"/>
</dbReference>
<accession>A0A9W8N0G3</accession>